<organism evidence="3 4">
    <name type="scientific">Amycolatopsis echigonensis</name>
    <dbReference type="NCBI Taxonomy" id="2576905"/>
    <lineage>
        <taxon>Bacteria</taxon>
        <taxon>Bacillati</taxon>
        <taxon>Actinomycetota</taxon>
        <taxon>Actinomycetes</taxon>
        <taxon>Pseudonocardiales</taxon>
        <taxon>Pseudonocardiaceae</taxon>
        <taxon>Amycolatopsis</taxon>
    </lineage>
</organism>
<protein>
    <submittedName>
        <fullName evidence="3">Uncharacterized protein</fullName>
    </submittedName>
</protein>
<evidence type="ECO:0000313" key="2">
    <source>
        <dbReference type="EMBL" id="MBB2499656.1"/>
    </source>
</evidence>
<gene>
    <name evidence="3" type="ORF">ATK30_2981</name>
    <name evidence="2" type="ORF">H5411_11030</name>
</gene>
<dbReference type="Proteomes" id="UP000233750">
    <property type="component" value="Unassembled WGS sequence"/>
</dbReference>
<reference evidence="2 5" key="2">
    <citation type="submission" date="2020-08" db="EMBL/GenBank/DDBJ databases">
        <title>Amycolatopsis echigonensis JCM 21831.</title>
        <authorList>
            <person name="Tedsree N."/>
            <person name="Kuncharoen N."/>
            <person name="Likhitwitayawuid K."/>
            <person name="Tanasupawat S."/>
        </authorList>
    </citation>
    <scope>NUCLEOTIDE SEQUENCE [LARGE SCALE GENOMIC DNA]</scope>
    <source>
        <strain evidence="2 5">JCM 21831</strain>
    </source>
</reference>
<dbReference type="EMBL" id="PJMY01000003">
    <property type="protein sequence ID" value="PKV92186.1"/>
    <property type="molecule type" value="Genomic_DNA"/>
</dbReference>
<dbReference type="RefSeq" id="WP_101436070.1">
    <property type="nucleotide sequence ID" value="NZ_JACJHR010000012.1"/>
</dbReference>
<evidence type="ECO:0000313" key="3">
    <source>
        <dbReference type="EMBL" id="PKV92186.1"/>
    </source>
</evidence>
<name>A0A2N3WE63_9PSEU</name>
<keyword evidence="4" id="KW-1185">Reference proteome</keyword>
<dbReference type="AlphaFoldDB" id="A0A2N3WE63"/>
<accession>A0A8E1VWU8</accession>
<evidence type="ECO:0000313" key="4">
    <source>
        <dbReference type="Proteomes" id="UP000233750"/>
    </source>
</evidence>
<evidence type="ECO:0000313" key="5">
    <source>
        <dbReference type="Proteomes" id="UP000550260"/>
    </source>
</evidence>
<feature type="region of interest" description="Disordered" evidence="1">
    <location>
        <begin position="35"/>
        <end position="63"/>
    </location>
</feature>
<dbReference type="Proteomes" id="UP000550260">
    <property type="component" value="Unassembled WGS sequence"/>
</dbReference>
<evidence type="ECO:0000256" key="1">
    <source>
        <dbReference type="SAM" id="MobiDB-lite"/>
    </source>
</evidence>
<sequence length="63" mass="6542">MRILSGALVFLVLAAVFLFFLGWRVTAPQIVRPAPPPVPSSTASLPGPATVTVTGTSPAWPGR</sequence>
<accession>A0A2N3WE63</accession>
<reference evidence="3 4" key="1">
    <citation type="submission" date="2017-12" db="EMBL/GenBank/DDBJ databases">
        <title>Sequencing the genomes of 1000 Actinobacteria strains.</title>
        <authorList>
            <person name="Klenk H.-P."/>
        </authorList>
    </citation>
    <scope>NUCLEOTIDE SEQUENCE [LARGE SCALE GENOMIC DNA]</scope>
    <source>
        <strain evidence="3 4">DSM 45165</strain>
    </source>
</reference>
<dbReference type="EMBL" id="JACJHR010000012">
    <property type="protein sequence ID" value="MBB2499656.1"/>
    <property type="molecule type" value="Genomic_DNA"/>
</dbReference>
<comment type="caution">
    <text evidence="3">The sequence shown here is derived from an EMBL/GenBank/DDBJ whole genome shotgun (WGS) entry which is preliminary data.</text>
</comment>
<proteinExistence type="predicted"/>